<proteinExistence type="predicted"/>
<dbReference type="PANTHER" id="PTHR32419:SF6">
    <property type="entry name" value="GLUTATHIONE S-TRANSFERASE OMEGA-LIKE 1-RELATED"/>
    <property type="match status" value="1"/>
</dbReference>
<sequence length="306" mass="34544">MKTDYFSPPEDYELGIRGGPILQHQIFRSPYLERRLQPGRNRYCLVYSAVAPSGQKLALAVVCAAVLGTIRVLCVEEGKLSQVSPEDADALTWTPFDAVDAAIVNIARQYRLPALVDLETQSVVSNDPYALPYKIILDLGSESDGNGAVLSAARVRRENHVEIERDLFYNLHAAVYRAGFLGSQDAYDAEAEKVYGYLHRLDSTLRSQRYLSGDSLAIADLWLFSLLIRYDNVYATAFRLHRYRLRDFSGIWRYVRALYRQPAFCLTTNFDIISKGYFLGIPSLNRGVVPRGPDDLFLTEQTEGLK</sequence>
<evidence type="ECO:0000313" key="1">
    <source>
        <dbReference type="EMBL" id="KUZ89735.1"/>
    </source>
</evidence>
<dbReference type="InterPro" id="IPR016639">
    <property type="entry name" value="GST_Omega/GSH"/>
</dbReference>
<dbReference type="RefSeq" id="WP_059616957.1">
    <property type="nucleotide sequence ID" value="NZ_CP013371.1"/>
</dbReference>
<organism evidence="1 2">
    <name type="scientific">Burkholderia ubonensis</name>
    <dbReference type="NCBI Taxonomy" id="101571"/>
    <lineage>
        <taxon>Bacteria</taxon>
        <taxon>Pseudomonadati</taxon>
        <taxon>Pseudomonadota</taxon>
        <taxon>Betaproteobacteria</taxon>
        <taxon>Burkholderiales</taxon>
        <taxon>Burkholderiaceae</taxon>
        <taxon>Burkholderia</taxon>
        <taxon>Burkholderia cepacia complex</taxon>
    </lineage>
</organism>
<dbReference type="SUPFAM" id="SSF47616">
    <property type="entry name" value="GST C-terminal domain-like"/>
    <property type="match status" value="1"/>
</dbReference>
<dbReference type="InterPro" id="IPR004046">
    <property type="entry name" value="GST_C"/>
</dbReference>
<dbReference type="GO" id="GO:0004364">
    <property type="term" value="F:glutathione transferase activity"/>
    <property type="evidence" value="ECO:0007669"/>
    <property type="project" value="InterPro"/>
</dbReference>
<dbReference type="EMBL" id="LOTN01000034">
    <property type="protein sequence ID" value="KUZ89735.1"/>
    <property type="molecule type" value="Genomic_DNA"/>
</dbReference>
<reference evidence="1 2" key="1">
    <citation type="submission" date="2015-11" db="EMBL/GenBank/DDBJ databases">
        <title>Expanding the genomic diversity of Burkholderia species for the development of highly accurate diagnostics.</title>
        <authorList>
            <person name="Sahl J."/>
            <person name="Keim P."/>
            <person name="Wagner D."/>
        </authorList>
    </citation>
    <scope>NUCLEOTIDE SEQUENCE [LARGE SCALE GENOMIC DNA]</scope>
    <source>
        <strain evidence="1 2">RF32-BP4</strain>
    </source>
</reference>
<dbReference type="InterPro" id="IPR036282">
    <property type="entry name" value="Glutathione-S-Trfase_C_sf"/>
</dbReference>
<accession>A0A102MRK5</accession>
<evidence type="ECO:0000313" key="2">
    <source>
        <dbReference type="Proteomes" id="UP000065521"/>
    </source>
</evidence>
<dbReference type="Gene3D" id="1.20.1050.10">
    <property type="match status" value="1"/>
</dbReference>
<dbReference type="GO" id="GO:0005737">
    <property type="term" value="C:cytoplasm"/>
    <property type="evidence" value="ECO:0007669"/>
    <property type="project" value="TreeGrafter"/>
</dbReference>
<dbReference type="AlphaFoldDB" id="A0A102MRK5"/>
<name>A0A102MRK5_9BURK</name>
<dbReference type="Pfam" id="PF00043">
    <property type="entry name" value="GST_C"/>
    <property type="match status" value="1"/>
</dbReference>
<dbReference type="PANTHER" id="PTHR32419">
    <property type="entry name" value="GLUTATHIONYL-HYDROQUINONE REDUCTASE"/>
    <property type="match status" value="1"/>
</dbReference>
<gene>
    <name evidence="1" type="ORF">WI38_16430</name>
</gene>
<comment type="caution">
    <text evidence="1">The sequence shown here is derived from an EMBL/GenBank/DDBJ whole genome shotgun (WGS) entry which is preliminary data.</text>
</comment>
<dbReference type="Proteomes" id="UP000065521">
    <property type="component" value="Unassembled WGS sequence"/>
</dbReference>
<protein>
    <submittedName>
        <fullName evidence="1">Uncharacterized protein</fullName>
    </submittedName>
</protein>